<evidence type="ECO:0000256" key="12">
    <source>
        <dbReference type="ARBA" id="ARBA00024958"/>
    </source>
</evidence>
<feature type="domain" description="Protein kinase" evidence="19">
    <location>
        <begin position="14"/>
        <end position="268"/>
    </location>
</feature>
<evidence type="ECO:0000256" key="6">
    <source>
        <dbReference type="ARBA" id="ARBA00022679"/>
    </source>
</evidence>
<dbReference type="EC" id="2.7.11.21" evidence="2"/>
<dbReference type="PROSITE" id="PS50011">
    <property type="entry name" value="PROTEIN_KINASE_DOM"/>
    <property type="match status" value="1"/>
</dbReference>
<dbReference type="EMBL" id="LSRL02000269">
    <property type="protein sequence ID" value="TDG42085.1"/>
    <property type="molecule type" value="Genomic_DNA"/>
</dbReference>
<dbReference type="Pfam" id="PF18409">
    <property type="entry name" value="Plk4_PB2"/>
    <property type="match status" value="1"/>
</dbReference>
<keyword evidence="11" id="KW-0206">Cytoskeleton</keyword>
<dbReference type="GO" id="GO:0005634">
    <property type="term" value="C:nucleus"/>
    <property type="evidence" value="ECO:0007669"/>
    <property type="project" value="TreeGrafter"/>
</dbReference>
<sequence>MLPYRNFGETIDEYEVQHLLGKGGFACVYKAKCLRTHQNVAIKMIDKKLIQGSGLSNRVRQEVEIHSRLKHPSVLQLYTFFQDANYVYLILELADNGELHRYMNQQMKRPFTEDEASSILRQVVDGLLYLHSHNIMHRDISLSNLLLSKDMHVKIADFGLATQLKRPDERHMTMCGTPNYISPEVVSHMSHGLPADLWGVGCMLYTLLVGRPPFDTDAVQSTLNKVVHSDYTMPGHLSYEARDLIDKLLRKNPHERISLEQVLRHPFMSKAGGSTISYTTPGSSVDCYGQSIASGDSGIVTFASNDSKNSQRLRSVEQQSMPQMLPQIQEEFGYYQENQKPKYAAFRLGSTESVDNSDMDWQRMGPNTQKGNFLVHSTPSLGPAPAPAEVKANNEHISVPPLNTLRLQPTRYKTKNAIMSIVANGEVVIEFIKCKSRMNEDRIVDICRISNDGRRIIIYQPDPGRGLPIREKPSELHANGMDNAYTYDNLPSKHWKKYVYAARFVGLVKSKTPKVTYFSKLAKCHLMENMADFEMSFYSGAKLTKSPSEGIKVHDANGALLSDHATGEAKRLIEHSNECFAHCLSICNALELAQTGSNTCFPVTIGRRPIAEVLPAQRSESLRDTTNFMYSTPKSQQGSINFSISTISSMRSDSDLIGSQMLAAQQNVPIKRLNIQGIGTATELSHGVVQVQFYDGSVISVIPETQGGGITYTQPNGVSTHFPSHDDLPLAVRERVSQLPQVQMKLRCAPLLNGKKFDCNAINSKPTTSAPWHNRMLI</sequence>
<organism evidence="23 24">
    <name type="scientific">Drosophila navojoa</name>
    <name type="common">Fruit fly</name>
    <dbReference type="NCBI Taxonomy" id="7232"/>
    <lineage>
        <taxon>Eukaryota</taxon>
        <taxon>Metazoa</taxon>
        <taxon>Ecdysozoa</taxon>
        <taxon>Arthropoda</taxon>
        <taxon>Hexapoda</taxon>
        <taxon>Insecta</taxon>
        <taxon>Pterygota</taxon>
        <taxon>Neoptera</taxon>
        <taxon>Endopterygota</taxon>
        <taxon>Diptera</taxon>
        <taxon>Brachycera</taxon>
        <taxon>Muscomorpha</taxon>
        <taxon>Ephydroidea</taxon>
        <taxon>Drosophilidae</taxon>
        <taxon>Drosophila</taxon>
    </lineage>
</organism>
<dbReference type="InterPro" id="IPR011009">
    <property type="entry name" value="Kinase-like_dom_sf"/>
</dbReference>
<dbReference type="Proteomes" id="UP000295192">
    <property type="component" value="Unassembled WGS sequence"/>
</dbReference>
<dbReference type="PROSITE" id="PS50078">
    <property type="entry name" value="POLO_BOX"/>
    <property type="match status" value="1"/>
</dbReference>
<feature type="binding site" evidence="18">
    <location>
        <position position="43"/>
    </location>
    <ligand>
        <name>ATP</name>
        <dbReference type="ChEBI" id="CHEBI:30616"/>
    </ligand>
</feature>
<proteinExistence type="predicted"/>
<comment type="function">
    <text evidence="12">Serine/threonine-protein kinase that plays a central role in centriole duplication. Able to trigger procentriole formation on the surface of the mother centriole cylinder, using mother centriole as a platform, leading to the recruitment of centriole biogenesis proteins such as sas-6. When overexpressed, it is able to induce centrosome amplification through the simultaneous generation of multiple procentrioles adjoining each parental centriole during S phase. Centrosome amplification following overexpression can initiate tumorigenesis, highlighting the importance of centrosome regulation in cancers.</text>
</comment>
<dbReference type="InterPro" id="IPR000959">
    <property type="entry name" value="POLO_box_dom"/>
</dbReference>
<evidence type="ECO:0000313" key="23">
    <source>
        <dbReference type="EMBL" id="TDG42085.1"/>
    </source>
</evidence>
<keyword evidence="7 18" id="KW-0547">Nucleotide-binding</keyword>
<comment type="subcellular location">
    <subcellularLocation>
        <location evidence="1">Cytoplasm</location>
        <location evidence="1">Cytoskeleton</location>
        <location evidence="1">Microtubule organizing center</location>
        <location evidence="1">Centrosome</location>
        <location evidence="1">Centriole</location>
    </subcellularLocation>
</comment>
<evidence type="ECO:0000256" key="15">
    <source>
        <dbReference type="ARBA" id="ARBA00030924"/>
    </source>
</evidence>
<dbReference type="STRING" id="7232.A0A484B2R6"/>
<evidence type="ECO:0000256" key="7">
    <source>
        <dbReference type="ARBA" id="ARBA00022741"/>
    </source>
</evidence>
<evidence type="ECO:0000256" key="4">
    <source>
        <dbReference type="ARBA" id="ARBA00022490"/>
    </source>
</evidence>
<name>A0A484B2R6_DRONA</name>
<accession>A0A484B2R6</accession>
<dbReference type="OrthoDB" id="10004143at2759"/>
<keyword evidence="9 18" id="KW-0067">ATP-binding</keyword>
<evidence type="ECO:0000256" key="14">
    <source>
        <dbReference type="ARBA" id="ARBA00030429"/>
    </source>
</evidence>
<dbReference type="PANTHER" id="PTHR24345">
    <property type="entry name" value="SERINE/THREONINE-PROTEIN KINASE PLK"/>
    <property type="match status" value="1"/>
</dbReference>
<dbReference type="Pfam" id="PF00069">
    <property type="entry name" value="Pkinase"/>
    <property type="match status" value="1"/>
</dbReference>
<evidence type="ECO:0000256" key="16">
    <source>
        <dbReference type="ARBA" id="ARBA00047802"/>
    </source>
</evidence>
<dbReference type="PROSITE" id="PS00109">
    <property type="entry name" value="PROTEIN_KINASE_TYR"/>
    <property type="match status" value="1"/>
</dbReference>
<feature type="domain" description="Cryptic POLO box 1 (CPB1)" evidence="21">
    <location>
        <begin position="394"/>
        <end position="511"/>
    </location>
</feature>
<dbReference type="FunFam" id="3.30.1120.130:FF:000002">
    <property type="entry name" value="Serine/threonine-protein kinase PLK4"/>
    <property type="match status" value="1"/>
</dbReference>
<dbReference type="GO" id="GO:0005524">
    <property type="term" value="F:ATP binding"/>
    <property type="evidence" value="ECO:0007669"/>
    <property type="project" value="UniProtKB-UniRule"/>
</dbReference>
<dbReference type="SUPFAM" id="SSF82615">
    <property type="entry name" value="Polo-box domain"/>
    <property type="match status" value="1"/>
</dbReference>
<dbReference type="GO" id="GO:0005814">
    <property type="term" value="C:centriole"/>
    <property type="evidence" value="ECO:0007669"/>
    <property type="project" value="UniProtKB-SubCell"/>
</dbReference>
<dbReference type="AlphaFoldDB" id="A0A484B2R6"/>
<dbReference type="InterPro" id="IPR033696">
    <property type="entry name" value="POLO_box_Plk4_C"/>
</dbReference>
<dbReference type="CDD" id="cd13116">
    <property type="entry name" value="POLO_box_Plk4_3"/>
    <property type="match status" value="1"/>
</dbReference>
<comment type="caution">
    <text evidence="23">The sequence shown here is derived from an EMBL/GenBank/DDBJ whole genome shotgun (WGS) entry which is preliminary data.</text>
</comment>
<feature type="domain" description="Cryptic POLO box 2 (CPB2)" evidence="22">
    <location>
        <begin position="512"/>
        <end position="615"/>
    </location>
</feature>
<dbReference type="Gene3D" id="2.40.50.930">
    <property type="match status" value="1"/>
</dbReference>
<dbReference type="FunFam" id="3.30.200.20:FF:000042">
    <property type="entry name" value="Aurora kinase A"/>
    <property type="match status" value="1"/>
</dbReference>
<evidence type="ECO:0000256" key="8">
    <source>
        <dbReference type="ARBA" id="ARBA00022777"/>
    </source>
</evidence>
<dbReference type="PANTHER" id="PTHR24345:SF91">
    <property type="entry name" value="SERINE_THREONINE-PROTEIN KINASE PLK4"/>
    <property type="match status" value="1"/>
</dbReference>
<evidence type="ECO:0000259" key="19">
    <source>
        <dbReference type="PROSITE" id="PS50011"/>
    </source>
</evidence>
<dbReference type="Gene3D" id="1.10.510.10">
    <property type="entry name" value="Transferase(Phosphotransferase) domain 1"/>
    <property type="match status" value="1"/>
</dbReference>
<dbReference type="PROSITE" id="PS00107">
    <property type="entry name" value="PROTEIN_KINASE_ATP"/>
    <property type="match status" value="1"/>
</dbReference>
<dbReference type="InterPro" id="IPR017441">
    <property type="entry name" value="Protein_kinase_ATP_BS"/>
</dbReference>
<dbReference type="OMA" id="LPSKHWK"/>
<evidence type="ECO:0000259" key="22">
    <source>
        <dbReference type="PROSITE" id="PS51985"/>
    </source>
</evidence>
<evidence type="ECO:0000256" key="17">
    <source>
        <dbReference type="ARBA" id="ARBA00048347"/>
    </source>
</evidence>
<dbReference type="CDD" id="cd13115">
    <property type="entry name" value="POLO_box_Plk4_2"/>
    <property type="match status" value="1"/>
</dbReference>
<evidence type="ECO:0000256" key="2">
    <source>
        <dbReference type="ARBA" id="ARBA00012424"/>
    </source>
</evidence>
<evidence type="ECO:0000256" key="10">
    <source>
        <dbReference type="ARBA" id="ARBA00022843"/>
    </source>
</evidence>
<gene>
    <name evidence="23" type="ORF">AWZ03_011487</name>
</gene>
<evidence type="ECO:0000256" key="5">
    <source>
        <dbReference type="ARBA" id="ARBA00022527"/>
    </source>
</evidence>
<evidence type="ECO:0000259" key="21">
    <source>
        <dbReference type="PROSITE" id="PS51984"/>
    </source>
</evidence>
<keyword evidence="5" id="KW-0723">Serine/threonine-protein kinase</keyword>
<dbReference type="InterPro" id="IPR046437">
    <property type="entry name" value="Ser_Thr-PK_POLO_box_1_sf"/>
</dbReference>
<evidence type="ECO:0000256" key="11">
    <source>
        <dbReference type="ARBA" id="ARBA00023212"/>
    </source>
</evidence>
<evidence type="ECO:0000256" key="9">
    <source>
        <dbReference type="ARBA" id="ARBA00022840"/>
    </source>
</evidence>
<dbReference type="CDD" id="cd13114">
    <property type="entry name" value="POLO_box_Plk4_1"/>
    <property type="match status" value="1"/>
</dbReference>
<dbReference type="PROSITE" id="PS51985">
    <property type="entry name" value="CPB2"/>
    <property type="match status" value="1"/>
</dbReference>
<keyword evidence="6" id="KW-0808">Transferase</keyword>
<dbReference type="InterPro" id="IPR000719">
    <property type="entry name" value="Prot_kinase_dom"/>
</dbReference>
<comment type="catalytic activity">
    <reaction evidence="17">
        <text>L-seryl-[protein] + ATP = O-phospho-L-seryl-[protein] + ADP + H(+)</text>
        <dbReference type="Rhea" id="RHEA:17989"/>
        <dbReference type="Rhea" id="RHEA-COMP:9863"/>
        <dbReference type="Rhea" id="RHEA-COMP:11604"/>
        <dbReference type="ChEBI" id="CHEBI:15378"/>
        <dbReference type="ChEBI" id="CHEBI:29999"/>
        <dbReference type="ChEBI" id="CHEBI:30616"/>
        <dbReference type="ChEBI" id="CHEBI:83421"/>
        <dbReference type="ChEBI" id="CHEBI:456216"/>
        <dbReference type="EC" id="2.7.11.21"/>
    </reaction>
</comment>
<keyword evidence="10" id="KW-0832">Ubl conjugation</keyword>
<keyword evidence="24" id="KW-1185">Reference proteome</keyword>
<evidence type="ECO:0000256" key="13">
    <source>
        <dbReference type="ARBA" id="ARBA00030332"/>
    </source>
</evidence>
<evidence type="ECO:0000256" key="3">
    <source>
        <dbReference type="ARBA" id="ARBA00020245"/>
    </source>
</evidence>
<dbReference type="InterPro" id="IPR047108">
    <property type="entry name" value="Plk4-like_POLO_box_2_sf"/>
</dbReference>
<dbReference type="InterPro" id="IPR033699">
    <property type="entry name" value="POLO_box_Plk4_1"/>
</dbReference>
<dbReference type="InterPro" id="IPR008266">
    <property type="entry name" value="Tyr_kinase_AS"/>
</dbReference>
<dbReference type="SUPFAM" id="SSF56112">
    <property type="entry name" value="Protein kinase-like (PK-like)"/>
    <property type="match status" value="1"/>
</dbReference>
<comment type="catalytic activity">
    <reaction evidence="16">
        <text>L-threonyl-[protein] + ATP = O-phospho-L-threonyl-[protein] + ADP + H(+)</text>
        <dbReference type="Rhea" id="RHEA:46608"/>
        <dbReference type="Rhea" id="RHEA-COMP:11060"/>
        <dbReference type="Rhea" id="RHEA-COMP:11605"/>
        <dbReference type="ChEBI" id="CHEBI:15378"/>
        <dbReference type="ChEBI" id="CHEBI:30013"/>
        <dbReference type="ChEBI" id="CHEBI:30616"/>
        <dbReference type="ChEBI" id="CHEBI:61977"/>
        <dbReference type="ChEBI" id="CHEBI:456216"/>
        <dbReference type="EC" id="2.7.11.21"/>
    </reaction>
</comment>
<evidence type="ECO:0000259" key="20">
    <source>
        <dbReference type="PROSITE" id="PS50078"/>
    </source>
</evidence>
<dbReference type="Pfam" id="PF18190">
    <property type="entry name" value="Plk4_PB1"/>
    <property type="match status" value="1"/>
</dbReference>
<keyword evidence="8" id="KW-0418">Kinase</keyword>
<dbReference type="FunFam" id="3.30.1120.120:FF:000001">
    <property type="entry name" value="serine/threonine-protein kinase PLK4 isoform X2"/>
    <property type="match status" value="1"/>
</dbReference>
<keyword evidence="4" id="KW-0963">Cytoplasm</keyword>
<dbReference type="Gene3D" id="3.30.1120.120">
    <property type="match status" value="1"/>
</dbReference>
<dbReference type="PROSITE" id="PS51984">
    <property type="entry name" value="CPB1"/>
    <property type="match status" value="1"/>
</dbReference>
<evidence type="ECO:0000256" key="18">
    <source>
        <dbReference type="PROSITE-ProRule" id="PRU10141"/>
    </source>
</evidence>
<dbReference type="InterPro" id="IPR033698">
    <property type="entry name" value="POLO_box_Plk4_2"/>
</dbReference>
<reference evidence="23 24" key="1">
    <citation type="journal article" date="2019" name="J. Hered.">
        <title>An Improved Genome Assembly for Drosophila navojoa, the Basal Species in the mojavensis Cluster.</title>
        <authorList>
            <person name="Vanderlinde T."/>
            <person name="Dupim E.G."/>
            <person name="Nazario-Yepiz N.O."/>
            <person name="Carvalho A.B."/>
        </authorList>
    </citation>
    <scope>NUCLEOTIDE SEQUENCE [LARGE SCALE GENOMIC DNA]</scope>
    <source>
        <strain evidence="23">Navoj_Jal97</strain>
        <tissue evidence="23">Whole organism</tissue>
    </source>
</reference>
<protein>
    <recommendedName>
        <fullName evidence="3">Serine/threonine-protein kinase PLK4</fullName>
        <ecNumber evidence="2">2.7.11.21</ecNumber>
    </recommendedName>
    <alternativeName>
        <fullName evidence="13">Polo-like kinase 4</fullName>
    </alternativeName>
    <alternativeName>
        <fullName evidence="14 15">Serine/threonine-protein kinase SAK</fullName>
    </alternativeName>
</protein>
<evidence type="ECO:0000256" key="1">
    <source>
        <dbReference type="ARBA" id="ARBA00004114"/>
    </source>
</evidence>
<evidence type="ECO:0000313" key="24">
    <source>
        <dbReference type="Proteomes" id="UP000295192"/>
    </source>
</evidence>
<feature type="domain" description="POLO box" evidence="20">
    <location>
        <begin position="669"/>
        <end position="748"/>
    </location>
</feature>
<dbReference type="Gene3D" id="3.30.1120.130">
    <property type="match status" value="1"/>
</dbReference>
<dbReference type="GO" id="GO:0004674">
    <property type="term" value="F:protein serine/threonine kinase activity"/>
    <property type="evidence" value="ECO:0007669"/>
    <property type="project" value="UniProtKB-KW"/>
</dbReference>
<dbReference type="FunFam" id="1.10.510.10:FF:000576">
    <property type="entry name" value="Serine/threonine-protein kinase PLK4"/>
    <property type="match status" value="1"/>
</dbReference>